<evidence type="ECO:0000313" key="2">
    <source>
        <dbReference type="EMBL" id="CAL1268752.1"/>
    </source>
</evidence>
<dbReference type="Pfam" id="PF00995">
    <property type="entry name" value="Sec1"/>
    <property type="match status" value="1"/>
</dbReference>
<dbReference type="InterPro" id="IPR036045">
    <property type="entry name" value="Sec1-like_sf"/>
</dbReference>
<comment type="similarity">
    <text evidence="1">Belongs to the STXBP/unc-18/SEC1 family.</text>
</comment>
<dbReference type="InterPro" id="IPR001619">
    <property type="entry name" value="Sec1-like"/>
</dbReference>
<dbReference type="SUPFAM" id="SSF56815">
    <property type="entry name" value="Sec1/munc18-like (SM) proteins"/>
    <property type="match status" value="1"/>
</dbReference>
<evidence type="ECO:0000256" key="1">
    <source>
        <dbReference type="ARBA" id="ARBA00009884"/>
    </source>
</evidence>
<name>A0AAV1ZEL1_9ARAC</name>
<dbReference type="GO" id="GO:0016192">
    <property type="term" value="P:vesicle-mediated transport"/>
    <property type="evidence" value="ECO:0007669"/>
    <property type="project" value="InterPro"/>
</dbReference>
<dbReference type="Proteomes" id="UP001497382">
    <property type="component" value="Unassembled WGS sequence"/>
</dbReference>
<dbReference type="PANTHER" id="PTHR11679">
    <property type="entry name" value="VESICLE PROTEIN SORTING-ASSOCIATED"/>
    <property type="match status" value="1"/>
</dbReference>
<dbReference type="Gene3D" id="3.40.50.2060">
    <property type="match status" value="1"/>
</dbReference>
<dbReference type="InterPro" id="IPR043154">
    <property type="entry name" value="Sec-1-like_dom1"/>
</dbReference>
<sequence length="103" mass="11827">MASVLREKQINALKRMLNFNVNISKTSVAEPVWKVLVYDRYGQDIISPLLSVKDLREMGVTLHLLLHSDREPIPDVPVIYFVMPNEENISRIGQLHLLGTEMQ</sequence>
<keyword evidence="3" id="KW-1185">Reference proteome</keyword>
<accession>A0AAV1ZEL1</accession>
<comment type="caution">
    <text evidence="2">The sequence shown here is derived from an EMBL/GenBank/DDBJ whole genome shotgun (WGS) entry which is preliminary data.</text>
</comment>
<organism evidence="2 3">
    <name type="scientific">Larinioides sclopetarius</name>
    <dbReference type="NCBI Taxonomy" id="280406"/>
    <lineage>
        <taxon>Eukaryota</taxon>
        <taxon>Metazoa</taxon>
        <taxon>Ecdysozoa</taxon>
        <taxon>Arthropoda</taxon>
        <taxon>Chelicerata</taxon>
        <taxon>Arachnida</taxon>
        <taxon>Araneae</taxon>
        <taxon>Araneomorphae</taxon>
        <taxon>Entelegynae</taxon>
        <taxon>Araneoidea</taxon>
        <taxon>Araneidae</taxon>
        <taxon>Larinioides</taxon>
    </lineage>
</organism>
<proteinExistence type="inferred from homology"/>
<evidence type="ECO:0008006" key="4">
    <source>
        <dbReference type="Google" id="ProtNLM"/>
    </source>
</evidence>
<protein>
    <recommendedName>
        <fullName evidence="4">Sec1 family domain-containing protein 1</fullName>
    </recommendedName>
</protein>
<dbReference type="EMBL" id="CAXIEN010000035">
    <property type="protein sequence ID" value="CAL1268752.1"/>
    <property type="molecule type" value="Genomic_DNA"/>
</dbReference>
<reference evidence="2 3" key="1">
    <citation type="submission" date="2024-04" db="EMBL/GenBank/DDBJ databases">
        <authorList>
            <person name="Rising A."/>
            <person name="Reimegard J."/>
            <person name="Sonavane S."/>
            <person name="Akerstrom W."/>
            <person name="Nylinder S."/>
            <person name="Hedman E."/>
            <person name="Kallberg Y."/>
        </authorList>
    </citation>
    <scope>NUCLEOTIDE SEQUENCE [LARGE SCALE GENOMIC DNA]</scope>
</reference>
<dbReference type="AlphaFoldDB" id="A0AAV1ZEL1"/>
<gene>
    <name evidence="2" type="ORF">LARSCL_LOCUS4349</name>
</gene>
<evidence type="ECO:0000313" key="3">
    <source>
        <dbReference type="Proteomes" id="UP001497382"/>
    </source>
</evidence>